<name>A0A926DLZ9_9FIRM</name>
<evidence type="ECO:0000313" key="3">
    <source>
        <dbReference type="Proteomes" id="UP000611762"/>
    </source>
</evidence>
<accession>A0A926DLZ9</accession>
<proteinExistence type="predicted"/>
<evidence type="ECO:0000313" key="2">
    <source>
        <dbReference type="EMBL" id="MBC8540736.1"/>
    </source>
</evidence>
<sequence>MVKTGVFKKIAALTAAVTLVGSFAVGASAVGISTTTTYVQGSENQKVAVTATVTDAGSEVEVTYYATNSSGDVVYVDQDTASTAGSATFNYVTAAANLKSDVKVGYTGATAATPSDVTGYTITCGDKSSVVPTTNEGGTFTFAYAMPDGKALDTVTSDDATVVSASYSNGTLTVVLGAVIKDTTLNVVVKDATVLNPTGSYIQGAAIVSDGKTDEYTTEEGSSDVTSAAGNRKLSVIGQVKDSDVYGIIVSEAAITAGNVTELPSEGVYQAKGKNADGYFAVQLIDTATENADFIKAGTPYYTAIYYATESGYTIVANTNTVTAVAQ</sequence>
<comment type="caution">
    <text evidence="2">The sequence shown here is derived from an EMBL/GenBank/DDBJ whole genome shotgun (WGS) entry which is preliminary data.</text>
</comment>
<keyword evidence="3" id="KW-1185">Reference proteome</keyword>
<dbReference type="AlphaFoldDB" id="A0A926DLZ9"/>
<protein>
    <submittedName>
        <fullName evidence="2">Uncharacterized protein</fullName>
    </submittedName>
</protein>
<dbReference type="EMBL" id="JACRSU010000002">
    <property type="protein sequence ID" value="MBC8540736.1"/>
    <property type="molecule type" value="Genomic_DNA"/>
</dbReference>
<reference evidence="2" key="1">
    <citation type="submission" date="2020-08" db="EMBL/GenBank/DDBJ databases">
        <title>Genome public.</title>
        <authorList>
            <person name="Liu C."/>
            <person name="Sun Q."/>
        </authorList>
    </citation>
    <scope>NUCLEOTIDE SEQUENCE</scope>
    <source>
        <strain evidence="2">H8</strain>
    </source>
</reference>
<evidence type="ECO:0000256" key="1">
    <source>
        <dbReference type="SAM" id="SignalP"/>
    </source>
</evidence>
<feature type="signal peptide" evidence="1">
    <location>
        <begin position="1"/>
        <end position="29"/>
    </location>
</feature>
<dbReference type="Proteomes" id="UP000611762">
    <property type="component" value="Unassembled WGS sequence"/>
</dbReference>
<feature type="chain" id="PRO_5038038323" evidence="1">
    <location>
        <begin position="30"/>
        <end position="327"/>
    </location>
</feature>
<keyword evidence="1" id="KW-0732">Signal</keyword>
<dbReference type="RefSeq" id="WP_249311887.1">
    <property type="nucleotide sequence ID" value="NZ_JACRSU010000002.1"/>
</dbReference>
<gene>
    <name evidence="2" type="ORF">H8698_07065</name>
</gene>
<organism evidence="2 3">
    <name type="scientific">Congzhengia minquanensis</name>
    <dbReference type="NCBI Taxonomy" id="2763657"/>
    <lineage>
        <taxon>Bacteria</taxon>
        <taxon>Bacillati</taxon>
        <taxon>Bacillota</taxon>
        <taxon>Clostridia</taxon>
        <taxon>Eubacteriales</taxon>
        <taxon>Oscillospiraceae</taxon>
        <taxon>Congzhengia</taxon>
    </lineage>
</organism>